<accession>A0ACC1HR89</accession>
<keyword evidence="2" id="KW-1185">Reference proteome</keyword>
<evidence type="ECO:0000313" key="2">
    <source>
        <dbReference type="Proteomes" id="UP001145114"/>
    </source>
</evidence>
<protein>
    <submittedName>
        <fullName evidence="1">Cystathionine beta-lyase</fullName>
        <ecNumber evidence="1">4.4.1.8</ecNumber>
    </submittedName>
</protein>
<comment type="caution">
    <text evidence="1">The sequence shown here is derived from an EMBL/GenBank/DDBJ whole genome shotgun (WGS) entry which is preliminary data.</text>
</comment>
<name>A0ACC1HR89_9FUNG</name>
<organism evidence="1 2">
    <name type="scientific">Spiromyces aspiralis</name>
    <dbReference type="NCBI Taxonomy" id="68401"/>
    <lineage>
        <taxon>Eukaryota</taxon>
        <taxon>Fungi</taxon>
        <taxon>Fungi incertae sedis</taxon>
        <taxon>Zoopagomycota</taxon>
        <taxon>Kickxellomycotina</taxon>
        <taxon>Kickxellomycetes</taxon>
        <taxon>Kickxellales</taxon>
        <taxon>Kickxellaceae</taxon>
        <taxon>Spiromyces</taxon>
    </lineage>
</organism>
<reference evidence="1" key="1">
    <citation type="submission" date="2022-06" db="EMBL/GenBank/DDBJ databases">
        <title>Phylogenomic reconstructions and comparative analyses of Kickxellomycotina fungi.</title>
        <authorList>
            <person name="Reynolds N.K."/>
            <person name="Stajich J.E."/>
            <person name="Barry K."/>
            <person name="Grigoriev I.V."/>
            <person name="Crous P."/>
            <person name="Smith M.E."/>
        </authorList>
    </citation>
    <scope>NUCLEOTIDE SEQUENCE</scope>
    <source>
        <strain evidence="1">RSA 2271</strain>
    </source>
</reference>
<dbReference type="Proteomes" id="UP001145114">
    <property type="component" value="Unassembled WGS sequence"/>
</dbReference>
<dbReference type="EMBL" id="JAMZIH010001344">
    <property type="protein sequence ID" value="KAJ1678273.1"/>
    <property type="molecule type" value="Genomic_DNA"/>
</dbReference>
<gene>
    <name evidence="1" type="primary">STR3_1</name>
    <name evidence="1" type="ORF">EV182_004406</name>
</gene>
<sequence>MAPINTTTAAAGASSAPPATIEVDQPGSPQQEQTYQKPQYHPATQLVHFESITGDKDEILGIRDPYRAAAVPLYQAATFRQPSAEGSGEYDYTRSGNPTRTAVENHLAKLFKAEWAFVVSTGMTALDALLKLVPAGGHIIAGTDIYGGTNRLVTFYQKQGYLEAHHVDTTDIESVRAKLDPVKTRLVLLETPTNPLIKVVDVRAICDLVHAKCPNALVVVDNTMMSPYLQNCLDLGADI</sequence>
<keyword evidence="1" id="KW-0456">Lyase</keyword>
<evidence type="ECO:0000313" key="1">
    <source>
        <dbReference type="EMBL" id="KAJ1678273.1"/>
    </source>
</evidence>
<dbReference type="EC" id="4.4.1.8" evidence="1"/>
<feature type="non-terminal residue" evidence="1">
    <location>
        <position position="239"/>
    </location>
</feature>
<proteinExistence type="predicted"/>